<dbReference type="RefSeq" id="WP_114066628.1">
    <property type="nucleotide sequence ID" value="NZ_CP030850.1"/>
</dbReference>
<evidence type="ECO:0000256" key="5">
    <source>
        <dbReference type="ARBA" id="ARBA00022801"/>
    </source>
</evidence>
<dbReference type="InterPro" id="IPR020084">
    <property type="entry name" value="NUDIX_hydrolase_CS"/>
</dbReference>
<keyword evidence="4" id="KW-0479">Metal-binding</keyword>
<dbReference type="GO" id="GO:0019677">
    <property type="term" value="P:NAD+ catabolic process"/>
    <property type="evidence" value="ECO:0007669"/>
    <property type="project" value="TreeGrafter"/>
</dbReference>
<dbReference type="SUPFAM" id="SSF55811">
    <property type="entry name" value="Nudix"/>
    <property type="match status" value="1"/>
</dbReference>
<dbReference type="InterPro" id="IPR050241">
    <property type="entry name" value="NAD-cap_RNA_hydrolase_NudC"/>
</dbReference>
<evidence type="ECO:0000256" key="8">
    <source>
        <dbReference type="RuleBase" id="RU003476"/>
    </source>
</evidence>
<accession>A0A344TGS2</accession>
<evidence type="ECO:0000313" key="11">
    <source>
        <dbReference type="Proteomes" id="UP000251993"/>
    </source>
</evidence>
<dbReference type="CDD" id="cd18884">
    <property type="entry name" value="NUDIX_Hydrolase"/>
    <property type="match status" value="1"/>
</dbReference>
<evidence type="ECO:0000256" key="3">
    <source>
        <dbReference type="ARBA" id="ARBA00009595"/>
    </source>
</evidence>
<dbReference type="Pfam" id="PF00293">
    <property type="entry name" value="NUDIX"/>
    <property type="match status" value="1"/>
</dbReference>
<dbReference type="OrthoDB" id="9787476at2"/>
<reference evidence="10 11" key="1">
    <citation type="submission" date="2018-07" db="EMBL/GenBank/DDBJ databases">
        <title>Genome sequencing of Runella.</title>
        <authorList>
            <person name="Baek M.-G."/>
            <person name="Yi H."/>
        </authorList>
    </citation>
    <scope>NUCLEOTIDE SEQUENCE [LARGE SCALE GENOMIC DNA]</scope>
    <source>
        <strain evidence="10 11">HYN0085</strain>
    </source>
</reference>
<dbReference type="PROSITE" id="PS00893">
    <property type="entry name" value="NUDIX_BOX"/>
    <property type="match status" value="1"/>
</dbReference>
<gene>
    <name evidence="10" type="ORF">DR864_08895</name>
</gene>
<proteinExistence type="inferred from homology"/>
<dbReference type="InterPro" id="IPR015797">
    <property type="entry name" value="NUDIX_hydrolase-like_dom_sf"/>
</dbReference>
<evidence type="ECO:0000256" key="6">
    <source>
        <dbReference type="ARBA" id="ARBA00022842"/>
    </source>
</evidence>
<dbReference type="PANTHER" id="PTHR42904:SF6">
    <property type="entry name" value="NAD-CAPPED RNA HYDROLASE NUDT12"/>
    <property type="match status" value="1"/>
</dbReference>
<sequence length="170" mass="19498">MSPFRFCAKCGKPLETVQLNQRERLICSERCGYVYWDNPLPVVGAIVEYDNDTVILIQNKGWPAEWFGIVSGFLEKGESPEEAVLREVKEEIGLDAEMVEQVGVYPFFQRNELIIAYHVRATGEIRMDEKELQAYKVVPIDKLRPWSFGTGVAVKEWLAKRKAETSLNKN</sequence>
<dbReference type="InterPro" id="IPR020476">
    <property type="entry name" value="Nudix_hydrolase"/>
</dbReference>
<dbReference type="Proteomes" id="UP000251993">
    <property type="component" value="Chromosome"/>
</dbReference>
<evidence type="ECO:0000313" key="10">
    <source>
        <dbReference type="EMBL" id="AXE17843.1"/>
    </source>
</evidence>
<dbReference type="PANTHER" id="PTHR42904">
    <property type="entry name" value="NUDIX HYDROLASE, NUDC SUBFAMILY"/>
    <property type="match status" value="1"/>
</dbReference>
<dbReference type="GO" id="GO:0005829">
    <property type="term" value="C:cytosol"/>
    <property type="evidence" value="ECO:0007669"/>
    <property type="project" value="TreeGrafter"/>
</dbReference>
<comment type="catalytic activity">
    <reaction evidence="7">
        <text>a 5'-end NAD(+)-phospho-ribonucleoside in mRNA + H2O = a 5'-end phospho-adenosine-phospho-ribonucleoside in mRNA + beta-nicotinamide D-ribonucleotide + 2 H(+)</text>
        <dbReference type="Rhea" id="RHEA:60876"/>
        <dbReference type="Rhea" id="RHEA-COMP:15698"/>
        <dbReference type="Rhea" id="RHEA-COMP:15719"/>
        <dbReference type="ChEBI" id="CHEBI:14649"/>
        <dbReference type="ChEBI" id="CHEBI:15377"/>
        <dbReference type="ChEBI" id="CHEBI:15378"/>
        <dbReference type="ChEBI" id="CHEBI:144029"/>
        <dbReference type="ChEBI" id="CHEBI:144051"/>
    </reaction>
    <physiologicalReaction direction="left-to-right" evidence="7">
        <dbReference type="Rhea" id="RHEA:60877"/>
    </physiologicalReaction>
</comment>
<dbReference type="AlphaFoldDB" id="A0A344TGS2"/>
<evidence type="ECO:0000256" key="1">
    <source>
        <dbReference type="ARBA" id="ARBA00001946"/>
    </source>
</evidence>
<dbReference type="EMBL" id="CP030850">
    <property type="protein sequence ID" value="AXE17843.1"/>
    <property type="molecule type" value="Genomic_DNA"/>
</dbReference>
<keyword evidence="5 8" id="KW-0378">Hydrolase</keyword>
<protein>
    <submittedName>
        <fullName evidence="10">ADP-ribose pyrophosphatase</fullName>
    </submittedName>
</protein>
<comment type="cofactor">
    <cofactor evidence="1">
        <name>Mg(2+)</name>
        <dbReference type="ChEBI" id="CHEBI:18420"/>
    </cofactor>
</comment>
<evidence type="ECO:0000256" key="7">
    <source>
        <dbReference type="ARBA" id="ARBA00023679"/>
    </source>
</evidence>
<evidence type="ECO:0000259" key="9">
    <source>
        <dbReference type="PROSITE" id="PS51462"/>
    </source>
</evidence>
<dbReference type="PRINTS" id="PR00502">
    <property type="entry name" value="NUDIXFAMILY"/>
</dbReference>
<dbReference type="GO" id="GO:0035529">
    <property type="term" value="F:NADH pyrophosphatase activity"/>
    <property type="evidence" value="ECO:0007669"/>
    <property type="project" value="TreeGrafter"/>
</dbReference>
<dbReference type="GO" id="GO:0046872">
    <property type="term" value="F:metal ion binding"/>
    <property type="evidence" value="ECO:0007669"/>
    <property type="project" value="UniProtKB-KW"/>
</dbReference>
<feature type="domain" description="Nudix hydrolase" evidence="9">
    <location>
        <begin position="37"/>
        <end position="160"/>
    </location>
</feature>
<dbReference type="InterPro" id="IPR000086">
    <property type="entry name" value="NUDIX_hydrolase_dom"/>
</dbReference>
<name>A0A344TGS2_9BACT</name>
<dbReference type="PROSITE" id="PS51462">
    <property type="entry name" value="NUDIX"/>
    <property type="match status" value="1"/>
</dbReference>
<evidence type="ECO:0000256" key="2">
    <source>
        <dbReference type="ARBA" id="ARBA00001947"/>
    </source>
</evidence>
<comment type="similarity">
    <text evidence="3">Belongs to the Nudix hydrolase family. NudC subfamily.</text>
</comment>
<evidence type="ECO:0000256" key="4">
    <source>
        <dbReference type="ARBA" id="ARBA00022723"/>
    </source>
</evidence>
<dbReference type="Gene3D" id="3.90.79.10">
    <property type="entry name" value="Nucleoside Triphosphate Pyrophosphohydrolase"/>
    <property type="match status" value="1"/>
</dbReference>
<comment type="cofactor">
    <cofactor evidence="2">
        <name>Zn(2+)</name>
        <dbReference type="ChEBI" id="CHEBI:29105"/>
    </cofactor>
</comment>
<keyword evidence="6" id="KW-0460">Magnesium</keyword>
<dbReference type="KEGG" id="run:DR864_08895"/>
<dbReference type="GO" id="GO:0006742">
    <property type="term" value="P:NADP+ catabolic process"/>
    <property type="evidence" value="ECO:0007669"/>
    <property type="project" value="TreeGrafter"/>
</dbReference>
<organism evidence="10 11">
    <name type="scientific">Runella rosea</name>
    <dbReference type="NCBI Taxonomy" id="2259595"/>
    <lineage>
        <taxon>Bacteria</taxon>
        <taxon>Pseudomonadati</taxon>
        <taxon>Bacteroidota</taxon>
        <taxon>Cytophagia</taxon>
        <taxon>Cytophagales</taxon>
        <taxon>Spirosomataceae</taxon>
        <taxon>Runella</taxon>
    </lineage>
</organism>
<keyword evidence="11" id="KW-1185">Reference proteome</keyword>